<evidence type="ECO:0000256" key="5">
    <source>
        <dbReference type="ARBA" id="ARBA00023136"/>
    </source>
</evidence>
<feature type="transmembrane region" description="Helical" evidence="6">
    <location>
        <begin position="35"/>
        <end position="57"/>
    </location>
</feature>
<feature type="transmembrane region" description="Helical" evidence="6">
    <location>
        <begin position="63"/>
        <end position="85"/>
    </location>
</feature>
<feature type="transmembrane region" description="Helical" evidence="6">
    <location>
        <begin position="355"/>
        <end position="374"/>
    </location>
</feature>
<evidence type="ECO:0000256" key="3">
    <source>
        <dbReference type="ARBA" id="ARBA00022692"/>
    </source>
</evidence>
<dbReference type="GO" id="GO:0015171">
    <property type="term" value="F:amino acid transmembrane transporter activity"/>
    <property type="evidence" value="ECO:0007669"/>
    <property type="project" value="TreeGrafter"/>
</dbReference>
<feature type="transmembrane region" description="Helical" evidence="6">
    <location>
        <begin position="267"/>
        <end position="286"/>
    </location>
</feature>
<feature type="transmembrane region" description="Helical" evidence="6">
    <location>
        <begin position="193"/>
        <end position="212"/>
    </location>
</feature>
<evidence type="ECO:0000313" key="8">
    <source>
        <dbReference type="Proteomes" id="UP000464214"/>
    </source>
</evidence>
<feature type="transmembrane region" description="Helical" evidence="6">
    <location>
        <begin position="307"/>
        <end position="329"/>
    </location>
</feature>
<dbReference type="GO" id="GO:0016020">
    <property type="term" value="C:membrane"/>
    <property type="evidence" value="ECO:0007669"/>
    <property type="project" value="UniProtKB-SubCell"/>
</dbReference>
<evidence type="ECO:0000256" key="2">
    <source>
        <dbReference type="ARBA" id="ARBA00022448"/>
    </source>
</evidence>
<evidence type="ECO:0000256" key="6">
    <source>
        <dbReference type="SAM" id="Phobius"/>
    </source>
</evidence>
<dbReference type="RefSeq" id="WP_160689860.1">
    <property type="nucleotide sequence ID" value="NZ_CP047897.1"/>
</dbReference>
<dbReference type="Pfam" id="PF13520">
    <property type="entry name" value="AA_permease_2"/>
    <property type="match status" value="1"/>
</dbReference>
<sequence length="517" mass="55168">MANQLFARKSIDKLSADAFSEGAHSLKRTLGPVNLVALGVGAIIGTGIFVLTGSAAAEYTGPAIVLAFILAGIGCAFAGLCYAEFASMIPIAGSAYTYGYATLGEFVAWIIGWDLILEYLFGAATVAVGWSGYVVSFLRDFGVNIPPEWSNAVGIEMVYVAKTGAWTPITDQLTASLAADGVNIATLPHATGIFNLVAAIAIALVTILLVIGMSESAKFNNVAVIIKVGVVILFIMAGANWLFGHPDEAAANWTPFIPENKGGFGEYGWSGIVRAAGVIFFAYIGFDAVSTTAQEAKNPQRDMPIGILGSLVICTILYILVSGILTAMVHYSQLNVAEPIAVGIEKTGYRFLRDLIKIGAIAGLSSVMLVMLMSQPRIFYTMSKDGLLPPVFGRLHPRFKTPHVSTILTGSICAVVAGAFSVTELGHLVSIGTLLAFVIVCAGVWYLRVKEPDRVRPFRTPLVPLVPILGILVCVGMMAGLPIETWYRLLGWMAIGIAIYFFYGKKHSVIRKENNLE</sequence>
<feature type="transmembrane region" description="Helical" evidence="6">
    <location>
        <begin position="404"/>
        <end position="422"/>
    </location>
</feature>
<dbReference type="EMBL" id="CP047897">
    <property type="protein sequence ID" value="QHL86953.1"/>
    <property type="molecule type" value="Genomic_DNA"/>
</dbReference>
<keyword evidence="4 6" id="KW-1133">Transmembrane helix</keyword>
<dbReference type="KEGG" id="nib:GU926_05680"/>
<evidence type="ECO:0000256" key="1">
    <source>
        <dbReference type="ARBA" id="ARBA00004141"/>
    </source>
</evidence>
<dbReference type="PANTHER" id="PTHR43243:SF4">
    <property type="entry name" value="CATIONIC AMINO ACID TRANSPORTER 4"/>
    <property type="match status" value="1"/>
</dbReference>
<accession>A0A6P1P0P2</accession>
<feature type="transmembrane region" description="Helical" evidence="6">
    <location>
        <begin position="224"/>
        <end position="243"/>
    </location>
</feature>
<dbReference type="AlphaFoldDB" id="A0A6P1P0P2"/>
<organism evidence="7 8">
    <name type="scientific">Nibribacter ruber</name>
    <dbReference type="NCBI Taxonomy" id="2698458"/>
    <lineage>
        <taxon>Bacteria</taxon>
        <taxon>Pseudomonadati</taxon>
        <taxon>Bacteroidota</taxon>
        <taxon>Cytophagia</taxon>
        <taxon>Cytophagales</taxon>
        <taxon>Hymenobacteraceae</taxon>
        <taxon>Nibribacter</taxon>
    </lineage>
</organism>
<gene>
    <name evidence="7" type="ORF">GU926_05680</name>
</gene>
<evidence type="ECO:0000313" key="7">
    <source>
        <dbReference type="EMBL" id="QHL86953.1"/>
    </source>
</evidence>
<dbReference type="PIRSF" id="PIRSF006060">
    <property type="entry name" value="AA_transporter"/>
    <property type="match status" value="1"/>
</dbReference>
<proteinExistence type="predicted"/>
<dbReference type="Proteomes" id="UP000464214">
    <property type="component" value="Chromosome"/>
</dbReference>
<keyword evidence="2" id="KW-0813">Transport</keyword>
<feature type="transmembrane region" description="Helical" evidence="6">
    <location>
        <begin position="461"/>
        <end position="479"/>
    </location>
</feature>
<dbReference type="Gene3D" id="1.20.1740.10">
    <property type="entry name" value="Amino acid/polyamine transporter I"/>
    <property type="match status" value="1"/>
</dbReference>
<name>A0A6P1P0P2_9BACT</name>
<comment type="subcellular location">
    <subcellularLocation>
        <location evidence="1">Membrane</location>
        <topology evidence="1">Multi-pass membrane protein</topology>
    </subcellularLocation>
</comment>
<feature type="transmembrane region" description="Helical" evidence="6">
    <location>
        <begin position="485"/>
        <end position="503"/>
    </location>
</feature>
<feature type="transmembrane region" description="Helical" evidence="6">
    <location>
        <begin position="428"/>
        <end position="449"/>
    </location>
</feature>
<reference evidence="7 8" key="1">
    <citation type="submission" date="2020-01" db="EMBL/GenBank/DDBJ databases">
        <authorList>
            <person name="Kim M."/>
        </authorList>
    </citation>
    <scope>NUCLEOTIDE SEQUENCE [LARGE SCALE GENOMIC DNA]</scope>
    <source>
        <strain evidence="7 8">BT10</strain>
    </source>
</reference>
<evidence type="ECO:0000256" key="4">
    <source>
        <dbReference type="ARBA" id="ARBA00022989"/>
    </source>
</evidence>
<dbReference type="InterPro" id="IPR002293">
    <property type="entry name" value="AA/rel_permease1"/>
</dbReference>
<protein>
    <submittedName>
        <fullName evidence="7">Amino acid permease</fullName>
    </submittedName>
</protein>
<dbReference type="PANTHER" id="PTHR43243">
    <property type="entry name" value="INNER MEMBRANE TRANSPORTER YGJI-RELATED"/>
    <property type="match status" value="1"/>
</dbReference>
<feature type="transmembrane region" description="Helical" evidence="6">
    <location>
        <begin position="106"/>
        <end position="130"/>
    </location>
</feature>
<keyword evidence="3 6" id="KW-0812">Transmembrane</keyword>
<keyword evidence="8" id="KW-1185">Reference proteome</keyword>
<keyword evidence="5 6" id="KW-0472">Membrane</keyword>